<organism evidence="9 10">
    <name type="scientific">Larkinella insperata</name>
    <dbReference type="NCBI Taxonomy" id="332158"/>
    <lineage>
        <taxon>Bacteria</taxon>
        <taxon>Pseudomonadati</taxon>
        <taxon>Bacteroidota</taxon>
        <taxon>Cytophagia</taxon>
        <taxon>Cytophagales</taxon>
        <taxon>Spirosomataceae</taxon>
        <taxon>Larkinella</taxon>
    </lineage>
</organism>
<dbReference type="GO" id="GO:0004130">
    <property type="term" value="F:cytochrome-c peroxidase activity"/>
    <property type="evidence" value="ECO:0007669"/>
    <property type="project" value="UniProtKB-EC"/>
</dbReference>
<dbReference type="Gene3D" id="1.20.1420.20">
    <property type="entry name" value="M75 peptidase, HXXE motif"/>
    <property type="match status" value="1"/>
</dbReference>
<accession>A0ABW3Q4Z5</accession>
<keyword evidence="5 9" id="KW-0560">Oxidoreductase</keyword>
<evidence type="ECO:0000256" key="5">
    <source>
        <dbReference type="ARBA" id="ARBA00023002"/>
    </source>
</evidence>
<dbReference type="Gene3D" id="1.10.760.10">
    <property type="entry name" value="Cytochrome c-like domain"/>
    <property type="match status" value="2"/>
</dbReference>
<dbReference type="SUPFAM" id="SSF46626">
    <property type="entry name" value="Cytochrome c"/>
    <property type="match status" value="2"/>
</dbReference>
<evidence type="ECO:0000259" key="8">
    <source>
        <dbReference type="PROSITE" id="PS51007"/>
    </source>
</evidence>
<dbReference type="Proteomes" id="UP001597116">
    <property type="component" value="Unassembled WGS sequence"/>
</dbReference>
<dbReference type="Pfam" id="PF03150">
    <property type="entry name" value="CCP_MauG"/>
    <property type="match status" value="1"/>
</dbReference>
<dbReference type="InterPro" id="IPR051395">
    <property type="entry name" value="Cytochrome_c_Peroxidase/MauG"/>
</dbReference>
<comment type="caution">
    <text evidence="9">The sequence shown here is derived from an EMBL/GenBank/DDBJ whole genome shotgun (WGS) entry which is preliminary data.</text>
</comment>
<dbReference type="EC" id="1.11.1.5" evidence="9"/>
<protein>
    <submittedName>
        <fullName evidence="9">Cytochrome c peroxidase</fullName>
        <ecNumber evidence="9">1.11.1.5</ecNumber>
    </submittedName>
</protein>
<dbReference type="PROSITE" id="PS51007">
    <property type="entry name" value="CYTC"/>
    <property type="match status" value="2"/>
</dbReference>
<dbReference type="PANTHER" id="PTHR30600:SF10">
    <property type="entry name" value="BLL6722 PROTEIN"/>
    <property type="match status" value="1"/>
</dbReference>
<dbReference type="InterPro" id="IPR009056">
    <property type="entry name" value="Cyt_c-like_dom"/>
</dbReference>
<dbReference type="EMBL" id="JBHTLP010000008">
    <property type="protein sequence ID" value="MFD1142172.1"/>
    <property type="molecule type" value="Genomic_DNA"/>
</dbReference>
<gene>
    <name evidence="9" type="ORF">ACFQ4C_13685</name>
</gene>
<sequence>MKRTLFIGLAGLLLLVGYLGFRRLNTPVPTPVQQVQAQFLRDVVTLDSTVQRLLVVVKQGDARAQQTAFRRARLAWKNVEWLAEYYFPATAKAINGAAIPEYEESDAKTIDPEGFQVVEPLLFPEPDPERYDELVQQTATLAANVKRLTIVAQNNPTTDAHLFDAFRLEVFRIISLGITGFDSPVAQYSLPEAKAALDGLQRYLAFYQPELRHRDALVADSLQRLFQQAPRRLNATGSEAFNTFDRLAFITRIANPLSSLLLDAQTALGIQPFNESRGLRSNARTLFAANAFDVNHYTPGPDHRMTPQRVALGKKLFADPILSGDGRRACISCHQPKQAFTDALPRNRALDGRRSILRNTPTLWNVGLQRALFADSRVTFLEDQATDVVTSTDEMHGSFEKAAHTLKTDPDYRRQFAAAYSDGITSFTIRNALASYERSLVSFNSRFDRYVRGDRAALNEQEIRGFNLFTGQAKCATCHFIPLTNGLVPPHFEKSESENLGVPEKLRWKGGKLDSDLGKYNHTRGDIHRHSFKTPSLRNVELTAPYMHNGAFRTLEEVIDFYDRGGGNGLGLPQENQTLPTDELRLTAPEKAALIAFMKALTDTGVDP</sequence>
<evidence type="ECO:0000313" key="9">
    <source>
        <dbReference type="EMBL" id="MFD1142172.1"/>
    </source>
</evidence>
<dbReference type="PANTHER" id="PTHR30600">
    <property type="entry name" value="CYTOCHROME C PEROXIDASE-RELATED"/>
    <property type="match status" value="1"/>
</dbReference>
<reference evidence="10" key="1">
    <citation type="journal article" date="2019" name="Int. J. Syst. Evol. Microbiol.">
        <title>The Global Catalogue of Microorganisms (GCM) 10K type strain sequencing project: providing services to taxonomists for standard genome sequencing and annotation.</title>
        <authorList>
            <consortium name="The Broad Institute Genomics Platform"/>
            <consortium name="The Broad Institute Genome Sequencing Center for Infectious Disease"/>
            <person name="Wu L."/>
            <person name="Ma J."/>
        </authorList>
    </citation>
    <scope>NUCLEOTIDE SEQUENCE [LARGE SCALE GENOMIC DNA]</scope>
    <source>
        <strain evidence="10">CCUG 55608</strain>
    </source>
</reference>
<keyword evidence="2 7" id="KW-0349">Heme</keyword>
<feature type="domain" description="Cytochrome c" evidence="8">
    <location>
        <begin position="308"/>
        <end position="432"/>
    </location>
</feature>
<dbReference type="InterPro" id="IPR038352">
    <property type="entry name" value="Imelysin_sf"/>
</dbReference>
<keyword evidence="3 7" id="KW-0479">Metal-binding</keyword>
<comment type="subcellular location">
    <subcellularLocation>
        <location evidence="1">Cell envelope</location>
    </subcellularLocation>
</comment>
<proteinExistence type="predicted"/>
<evidence type="ECO:0000313" key="10">
    <source>
        <dbReference type="Proteomes" id="UP001597116"/>
    </source>
</evidence>
<name>A0ABW3Q4Z5_9BACT</name>
<keyword evidence="9" id="KW-0575">Peroxidase</keyword>
<keyword evidence="4" id="KW-0732">Signal</keyword>
<evidence type="ECO:0000256" key="1">
    <source>
        <dbReference type="ARBA" id="ARBA00004196"/>
    </source>
</evidence>
<evidence type="ECO:0000256" key="4">
    <source>
        <dbReference type="ARBA" id="ARBA00022729"/>
    </source>
</evidence>
<dbReference type="InterPro" id="IPR004852">
    <property type="entry name" value="Di-haem_cyt_c_peroxidsae"/>
</dbReference>
<evidence type="ECO:0000256" key="7">
    <source>
        <dbReference type="PROSITE-ProRule" id="PRU00433"/>
    </source>
</evidence>
<keyword evidence="6 7" id="KW-0408">Iron</keyword>
<evidence type="ECO:0000256" key="2">
    <source>
        <dbReference type="ARBA" id="ARBA00022617"/>
    </source>
</evidence>
<evidence type="ECO:0000256" key="3">
    <source>
        <dbReference type="ARBA" id="ARBA00022723"/>
    </source>
</evidence>
<evidence type="ECO:0000256" key="6">
    <source>
        <dbReference type="ARBA" id="ARBA00023004"/>
    </source>
</evidence>
<keyword evidence="10" id="KW-1185">Reference proteome</keyword>
<dbReference type="RefSeq" id="WP_265992671.1">
    <property type="nucleotide sequence ID" value="NZ_CP110973.1"/>
</dbReference>
<feature type="domain" description="Cytochrome c" evidence="8">
    <location>
        <begin position="460"/>
        <end position="602"/>
    </location>
</feature>
<dbReference type="InterPro" id="IPR036909">
    <property type="entry name" value="Cyt_c-like_dom_sf"/>
</dbReference>